<reference evidence="5 6" key="1">
    <citation type="journal article" date="2018" name="Nat. Ecol. Evol.">
        <title>Pezizomycetes genomes reveal the molecular basis of ectomycorrhizal truffle lifestyle.</title>
        <authorList>
            <person name="Murat C."/>
            <person name="Payen T."/>
            <person name="Noel B."/>
            <person name="Kuo A."/>
            <person name="Morin E."/>
            <person name="Chen J."/>
            <person name="Kohler A."/>
            <person name="Krizsan K."/>
            <person name="Balestrini R."/>
            <person name="Da Silva C."/>
            <person name="Montanini B."/>
            <person name="Hainaut M."/>
            <person name="Levati E."/>
            <person name="Barry K.W."/>
            <person name="Belfiori B."/>
            <person name="Cichocki N."/>
            <person name="Clum A."/>
            <person name="Dockter R.B."/>
            <person name="Fauchery L."/>
            <person name="Guy J."/>
            <person name="Iotti M."/>
            <person name="Le Tacon F."/>
            <person name="Lindquist E.A."/>
            <person name="Lipzen A."/>
            <person name="Malagnac F."/>
            <person name="Mello A."/>
            <person name="Molinier V."/>
            <person name="Miyauchi S."/>
            <person name="Poulain J."/>
            <person name="Riccioni C."/>
            <person name="Rubini A."/>
            <person name="Sitrit Y."/>
            <person name="Splivallo R."/>
            <person name="Traeger S."/>
            <person name="Wang M."/>
            <person name="Zifcakova L."/>
            <person name="Wipf D."/>
            <person name="Zambonelli A."/>
            <person name="Paolocci F."/>
            <person name="Nowrousian M."/>
            <person name="Ottonello S."/>
            <person name="Baldrian P."/>
            <person name="Spatafora J.W."/>
            <person name="Henrissat B."/>
            <person name="Nagy L.G."/>
            <person name="Aury J.M."/>
            <person name="Wincker P."/>
            <person name="Grigoriev I.V."/>
            <person name="Bonfante P."/>
            <person name="Martin F.M."/>
        </authorList>
    </citation>
    <scope>NUCLEOTIDE SEQUENCE [LARGE SCALE GENOMIC DNA]</scope>
    <source>
        <strain evidence="5 6">RN42</strain>
    </source>
</reference>
<feature type="domain" description="Carboxylesterase type B" evidence="4">
    <location>
        <begin position="22"/>
        <end position="347"/>
    </location>
</feature>
<dbReference type="PROSITE" id="PS00122">
    <property type="entry name" value="CARBOXYLESTERASE_B_1"/>
    <property type="match status" value="1"/>
</dbReference>
<dbReference type="InterPro" id="IPR019819">
    <property type="entry name" value="Carboxylesterase_B_CS"/>
</dbReference>
<dbReference type="PROSITE" id="PS00941">
    <property type="entry name" value="CARBOXYLESTERASE_B_2"/>
    <property type="match status" value="1"/>
</dbReference>
<dbReference type="PANTHER" id="PTHR43918:SF4">
    <property type="entry name" value="CARBOXYLIC ESTER HYDROLASE"/>
    <property type="match status" value="1"/>
</dbReference>
<dbReference type="STRING" id="1160509.A0A3N4HE34"/>
<evidence type="ECO:0000256" key="2">
    <source>
        <dbReference type="ARBA" id="ARBA00022801"/>
    </source>
</evidence>
<evidence type="ECO:0000256" key="3">
    <source>
        <dbReference type="RuleBase" id="RU361235"/>
    </source>
</evidence>
<feature type="signal peptide" evidence="3">
    <location>
        <begin position="1"/>
        <end position="19"/>
    </location>
</feature>
<dbReference type="EMBL" id="ML119926">
    <property type="protein sequence ID" value="RPA71466.1"/>
    <property type="molecule type" value="Genomic_DNA"/>
</dbReference>
<evidence type="ECO:0000259" key="4">
    <source>
        <dbReference type="Pfam" id="PF00135"/>
    </source>
</evidence>
<evidence type="ECO:0000313" key="6">
    <source>
        <dbReference type="Proteomes" id="UP000275078"/>
    </source>
</evidence>
<proteinExistence type="inferred from homology"/>
<accession>A0A3N4HE34</accession>
<dbReference type="InterPro" id="IPR019826">
    <property type="entry name" value="Carboxylesterase_B_AS"/>
</dbReference>
<dbReference type="PANTHER" id="PTHR43918">
    <property type="entry name" value="ACETYLCHOLINESTERASE"/>
    <property type="match status" value="1"/>
</dbReference>
<keyword evidence="6" id="KW-1185">Reference proteome</keyword>
<dbReference type="InterPro" id="IPR002018">
    <property type="entry name" value="CarbesteraseB"/>
</dbReference>
<gene>
    <name evidence="5" type="ORF">BJ508DRAFT_367748</name>
</gene>
<protein>
    <recommendedName>
        <fullName evidence="3">Carboxylic ester hydrolase</fullName>
        <ecNumber evidence="3">3.1.1.-</ecNumber>
    </recommendedName>
</protein>
<feature type="chain" id="PRO_5017855147" description="Carboxylic ester hydrolase" evidence="3">
    <location>
        <begin position="20"/>
        <end position="495"/>
    </location>
</feature>
<dbReference type="OrthoDB" id="408631at2759"/>
<dbReference type="Gene3D" id="3.40.50.1820">
    <property type="entry name" value="alpha/beta hydrolase"/>
    <property type="match status" value="2"/>
</dbReference>
<dbReference type="AlphaFoldDB" id="A0A3N4HE34"/>
<dbReference type="Pfam" id="PF00135">
    <property type="entry name" value="COesterase"/>
    <property type="match status" value="1"/>
</dbReference>
<dbReference type="GO" id="GO:0052689">
    <property type="term" value="F:carboxylic ester hydrolase activity"/>
    <property type="evidence" value="ECO:0007669"/>
    <property type="project" value="TreeGrafter"/>
</dbReference>
<dbReference type="InterPro" id="IPR029058">
    <property type="entry name" value="AB_hydrolase_fold"/>
</dbReference>
<keyword evidence="2 3" id="KW-0378">Hydrolase</keyword>
<keyword evidence="3" id="KW-0732">Signal</keyword>
<sequence>MKCTFQTLLFLSATSPAFSTIPTVHTPSGLIHGTPLSPTVDGFLGIPYALHPIGSLRFKPPQPIPKPRHNKPINATSFGPACYQFLYYEFQFPPLQPTQPQSEDCLTLNVWRPSNAAGATRKGLPVMVWIHGGGFTAGSSDTPVYDAQRLVKNTGNVIIVSMNYRLGLFGFPLTPAIPLTKTNPGLLDQRLALEWVRTNIRSFGGDPFRITLFGQSAGSSSVDYMSFAYPKDPIASAMIMQSGQVNLFPGDNVDADGASWKTITDGVGCTSDDRAKELACMRGIEAARLQEEAYKLKGGWTTAPHVDGVLVLGRKEYGRRLNAGKFARIPTLISNTDNEGDILIMAIDPGNLALSDALTKTSYTCPAAQAALARSKVNHLPVWRYRWMGAFPSVRILPWLRAYHSIDTFWVFGGFTKFAELGMPAATERELRAEKWIQGLFTGFAGDPRGTMRKLGWKEFEAEKKTLAELFPDDETEVRFVRGGKYDEGCVDDLV</sequence>
<dbReference type="InterPro" id="IPR050654">
    <property type="entry name" value="AChE-related_enzymes"/>
</dbReference>
<organism evidence="5 6">
    <name type="scientific">Ascobolus immersus RN42</name>
    <dbReference type="NCBI Taxonomy" id="1160509"/>
    <lineage>
        <taxon>Eukaryota</taxon>
        <taxon>Fungi</taxon>
        <taxon>Dikarya</taxon>
        <taxon>Ascomycota</taxon>
        <taxon>Pezizomycotina</taxon>
        <taxon>Pezizomycetes</taxon>
        <taxon>Pezizales</taxon>
        <taxon>Ascobolaceae</taxon>
        <taxon>Ascobolus</taxon>
    </lineage>
</organism>
<evidence type="ECO:0000256" key="1">
    <source>
        <dbReference type="ARBA" id="ARBA00005964"/>
    </source>
</evidence>
<dbReference type="Proteomes" id="UP000275078">
    <property type="component" value="Unassembled WGS sequence"/>
</dbReference>
<comment type="similarity">
    <text evidence="1 3">Belongs to the type-B carboxylesterase/lipase family.</text>
</comment>
<name>A0A3N4HE34_ASCIM</name>
<dbReference type="EC" id="3.1.1.-" evidence="3"/>
<dbReference type="SUPFAM" id="SSF53474">
    <property type="entry name" value="alpha/beta-Hydrolases"/>
    <property type="match status" value="1"/>
</dbReference>
<evidence type="ECO:0000313" key="5">
    <source>
        <dbReference type="EMBL" id="RPA71466.1"/>
    </source>
</evidence>